<dbReference type="GO" id="GO:0003677">
    <property type="term" value="F:DNA binding"/>
    <property type="evidence" value="ECO:0007669"/>
    <property type="project" value="UniProtKB-KW"/>
</dbReference>
<feature type="domain" description="HTH cro/C1-type" evidence="3">
    <location>
        <begin position="12"/>
        <end position="66"/>
    </location>
</feature>
<feature type="region of interest" description="Disordered" evidence="2">
    <location>
        <begin position="207"/>
        <end position="246"/>
    </location>
</feature>
<reference evidence="5" key="1">
    <citation type="submission" date="2020-01" db="EMBL/GenBank/DDBJ databases">
        <title>'Steroidobacter agaridevorans' sp. nov., agar-degrading bacteria isolated from rhizosphere soils.</title>
        <authorList>
            <person name="Ikenaga M."/>
            <person name="Kataoka M."/>
            <person name="Murouchi A."/>
            <person name="Katsuragi S."/>
            <person name="Sakai M."/>
        </authorList>
    </citation>
    <scope>NUCLEOTIDE SEQUENCE [LARGE SCALE GENOMIC DNA]</scope>
    <source>
        <strain evidence="5">YU21-B</strain>
    </source>
</reference>
<feature type="compositionally biased region" description="Polar residues" evidence="2">
    <location>
        <begin position="228"/>
        <end position="237"/>
    </location>
</feature>
<protein>
    <submittedName>
        <fullName evidence="4">Transcriptional regulator</fullName>
    </submittedName>
</protein>
<evidence type="ECO:0000259" key="3">
    <source>
        <dbReference type="PROSITE" id="PS50943"/>
    </source>
</evidence>
<dbReference type="InterPro" id="IPR014710">
    <property type="entry name" value="RmlC-like_jellyroll"/>
</dbReference>
<gene>
    <name evidence="4" type="ORF">GCM10011487_19200</name>
</gene>
<dbReference type="SUPFAM" id="SSF47413">
    <property type="entry name" value="lambda repressor-like DNA-binding domains"/>
    <property type="match status" value="1"/>
</dbReference>
<dbReference type="PANTHER" id="PTHR46797:SF20">
    <property type="entry name" value="BLR4304 PROTEIN"/>
    <property type="match status" value="1"/>
</dbReference>
<sequence length="246" mass="26742">MVKAKPSLGNIVRHIRNSNGWTLAEMSQRVAIPLSTLAKVEKGHLTLTYDKLVDLSDKLGMGLSDFLNSSAVTAQPKGMARRSVGKTAADGLNVETQNYDYRYLCTELRGKIMIPIISRVRSKTMQEFGELLRHAGEEFVYVLEGAIEVHSEFYDPITLRAGEYVYLDSEMGHGYLVADGCEEATILAVCASAAANLQQELISQARGEAPKTTKLAVAGNAEKPKALKSSTHKNSSAKPKRRAGAA</sequence>
<accession>A0A829Y9T0</accession>
<dbReference type="InterPro" id="IPR050807">
    <property type="entry name" value="TransReg_Diox_bact_type"/>
</dbReference>
<proteinExistence type="predicted"/>
<dbReference type="CDD" id="cd00093">
    <property type="entry name" value="HTH_XRE"/>
    <property type="match status" value="1"/>
</dbReference>
<dbReference type="InterPro" id="IPR011051">
    <property type="entry name" value="RmlC_Cupin_sf"/>
</dbReference>
<dbReference type="SMART" id="SM00530">
    <property type="entry name" value="HTH_XRE"/>
    <property type="match status" value="1"/>
</dbReference>
<evidence type="ECO:0000256" key="2">
    <source>
        <dbReference type="SAM" id="MobiDB-lite"/>
    </source>
</evidence>
<dbReference type="EMBL" id="BLJN01000002">
    <property type="protein sequence ID" value="GFE79920.1"/>
    <property type="molecule type" value="Genomic_DNA"/>
</dbReference>
<dbReference type="CDD" id="cd02209">
    <property type="entry name" value="cupin_XRE_C"/>
    <property type="match status" value="1"/>
</dbReference>
<dbReference type="Proteomes" id="UP000445000">
    <property type="component" value="Unassembled WGS sequence"/>
</dbReference>
<dbReference type="Gene3D" id="1.10.260.40">
    <property type="entry name" value="lambda repressor-like DNA-binding domains"/>
    <property type="match status" value="1"/>
</dbReference>
<organism evidence="4 5">
    <name type="scientific">Steroidobacter agaridevorans</name>
    <dbReference type="NCBI Taxonomy" id="2695856"/>
    <lineage>
        <taxon>Bacteria</taxon>
        <taxon>Pseudomonadati</taxon>
        <taxon>Pseudomonadota</taxon>
        <taxon>Gammaproteobacteria</taxon>
        <taxon>Steroidobacterales</taxon>
        <taxon>Steroidobacteraceae</taxon>
        <taxon>Steroidobacter</taxon>
    </lineage>
</organism>
<dbReference type="SUPFAM" id="SSF51182">
    <property type="entry name" value="RmlC-like cupins"/>
    <property type="match status" value="1"/>
</dbReference>
<evidence type="ECO:0000313" key="4">
    <source>
        <dbReference type="EMBL" id="GFE79920.1"/>
    </source>
</evidence>
<dbReference type="RefSeq" id="WP_161811673.1">
    <property type="nucleotide sequence ID" value="NZ_BLJN01000002.1"/>
</dbReference>
<dbReference type="Pfam" id="PF01381">
    <property type="entry name" value="HTH_3"/>
    <property type="match status" value="1"/>
</dbReference>
<dbReference type="GO" id="GO:0003700">
    <property type="term" value="F:DNA-binding transcription factor activity"/>
    <property type="evidence" value="ECO:0007669"/>
    <property type="project" value="TreeGrafter"/>
</dbReference>
<dbReference type="InterPro" id="IPR010982">
    <property type="entry name" value="Lambda_DNA-bd_dom_sf"/>
</dbReference>
<dbReference type="InterPro" id="IPR013096">
    <property type="entry name" value="Cupin_2"/>
</dbReference>
<dbReference type="InterPro" id="IPR001387">
    <property type="entry name" value="Cro/C1-type_HTH"/>
</dbReference>
<dbReference type="AlphaFoldDB" id="A0A829Y9T0"/>
<evidence type="ECO:0000313" key="5">
    <source>
        <dbReference type="Proteomes" id="UP000445000"/>
    </source>
</evidence>
<dbReference type="Gene3D" id="2.60.120.10">
    <property type="entry name" value="Jelly Rolls"/>
    <property type="match status" value="1"/>
</dbReference>
<keyword evidence="5" id="KW-1185">Reference proteome</keyword>
<dbReference type="Pfam" id="PF07883">
    <property type="entry name" value="Cupin_2"/>
    <property type="match status" value="1"/>
</dbReference>
<evidence type="ECO:0000256" key="1">
    <source>
        <dbReference type="ARBA" id="ARBA00023125"/>
    </source>
</evidence>
<dbReference type="PROSITE" id="PS50943">
    <property type="entry name" value="HTH_CROC1"/>
    <property type="match status" value="1"/>
</dbReference>
<comment type="caution">
    <text evidence="4">The sequence shown here is derived from an EMBL/GenBank/DDBJ whole genome shotgun (WGS) entry which is preliminary data.</text>
</comment>
<dbReference type="PANTHER" id="PTHR46797">
    <property type="entry name" value="HTH-TYPE TRANSCRIPTIONAL REGULATOR"/>
    <property type="match status" value="1"/>
</dbReference>
<keyword evidence="1" id="KW-0238">DNA-binding</keyword>
<dbReference type="GO" id="GO:0005829">
    <property type="term" value="C:cytosol"/>
    <property type="evidence" value="ECO:0007669"/>
    <property type="project" value="TreeGrafter"/>
</dbReference>
<name>A0A829Y9T0_9GAMM</name>